<dbReference type="InterPro" id="IPR005502">
    <property type="entry name" value="Ribosyl_crysJ1"/>
</dbReference>
<feature type="binding site" evidence="1">
    <location>
        <position position="284"/>
    </location>
    <ligand>
        <name>Mg(2+)</name>
        <dbReference type="ChEBI" id="CHEBI:18420"/>
        <label>1</label>
    </ligand>
</feature>
<proteinExistence type="predicted"/>
<name>A0A5B9Y5P0_9MOLU</name>
<dbReference type="SUPFAM" id="SSF101478">
    <property type="entry name" value="ADP-ribosylglycohydrolase"/>
    <property type="match status" value="1"/>
</dbReference>
<dbReference type="KEGG" id="schi:SCHIN_v1c10770"/>
<accession>A0A5B9Y5P0</accession>
<dbReference type="Proteomes" id="UP000323144">
    <property type="component" value="Chromosome"/>
</dbReference>
<dbReference type="GO" id="GO:0046872">
    <property type="term" value="F:metal ion binding"/>
    <property type="evidence" value="ECO:0007669"/>
    <property type="project" value="UniProtKB-KW"/>
</dbReference>
<protein>
    <submittedName>
        <fullName evidence="2">ADP-ribosylglycohydrolase family protein</fullName>
    </submittedName>
</protein>
<keyword evidence="3" id="KW-1185">Reference proteome</keyword>
<dbReference type="Gene3D" id="1.10.4080.10">
    <property type="entry name" value="ADP-ribosylation/Crystallin J1"/>
    <property type="match status" value="1"/>
</dbReference>
<dbReference type="GO" id="GO:0016787">
    <property type="term" value="F:hydrolase activity"/>
    <property type="evidence" value="ECO:0007669"/>
    <property type="project" value="UniProtKB-KW"/>
</dbReference>
<dbReference type="AlphaFoldDB" id="A0A5B9Y5P0"/>
<evidence type="ECO:0000256" key="1">
    <source>
        <dbReference type="PIRSR" id="PIRSR605502-1"/>
    </source>
</evidence>
<feature type="binding site" evidence="1">
    <location>
        <position position="283"/>
    </location>
    <ligand>
        <name>Mg(2+)</name>
        <dbReference type="ChEBI" id="CHEBI:18420"/>
        <label>1</label>
    </ligand>
</feature>
<dbReference type="RefSeq" id="WP_166508633.1">
    <property type="nucleotide sequence ID" value="NZ_CP043026.1"/>
</dbReference>
<organism evidence="2 3">
    <name type="scientific">Spiroplasma chinense</name>
    <dbReference type="NCBI Taxonomy" id="216932"/>
    <lineage>
        <taxon>Bacteria</taxon>
        <taxon>Bacillati</taxon>
        <taxon>Mycoplasmatota</taxon>
        <taxon>Mollicutes</taxon>
        <taxon>Entomoplasmatales</taxon>
        <taxon>Spiroplasmataceae</taxon>
        <taxon>Spiroplasma</taxon>
    </lineage>
</organism>
<reference evidence="2 3" key="1">
    <citation type="submission" date="2019-08" db="EMBL/GenBank/DDBJ databases">
        <title>Complete genome sequence of Spiroplasma chinense CCH (DSM 19755).</title>
        <authorList>
            <person name="Shen H.-Y."/>
            <person name="Lin Y.-C."/>
            <person name="Chou L."/>
            <person name="Kuo C.-H."/>
        </authorList>
    </citation>
    <scope>NUCLEOTIDE SEQUENCE [LARGE SCALE GENOMIC DNA]</scope>
    <source>
        <strain evidence="2 3">CCH</strain>
    </source>
</reference>
<keyword evidence="1" id="KW-0460">Magnesium</keyword>
<keyword evidence="1" id="KW-0479">Metal-binding</keyword>
<keyword evidence="2" id="KW-0378">Hydrolase</keyword>
<feature type="binding site" evidence="1">
    <location>
        <position position="281"/>
    </location>
    <ligand>
        <name>Mg(2+)</name>
        <dbReference type="ChEBI" id="CHEBI:18420"/>
        <label>1</label>
    </ligand>
</feature>
<comment type="cofactor">
    <cofactor evidence="1">
        <name>Mg(2+)</name>
        <dbReference type="ChEBI" id="CHEBI:18420"/>
    </cofactor>
    <text evidence="1">Binds 2 magnesium ions per subunit.</text>
</comment>
<sequence length="703" mass="81507">MDYPKNYKDKVYSGWLGKIIGIIYGTPTEGWKNEEIEEVFDKYDNYLTDYKRYASDDDYIWGMIYQENLKKLSRKNLDGANFANAIMNLVPNGHGVMWWGGKNIATEHTAFININEGIIPPLTGSKKTNTDYITEQIGGEIFNDHWGLLSPIDKLEAMKLAKKMAKVTHDGDAVVGAMFMSACVSLAFDNYQSIKEIVLKVVDKLPPSHYKEVCCDIIDFQSKNPKWRDNLKYIKENYFSSKKYPGVCHVIPNAAIVLIALLCCENDFTKALEYTLLPGEDTDSNLGNTGMIMGVFVGLDGIDEKWINPLNDEIICSTALGELNIQYISDLAMRTVELSKRYFENAEVSVKEKRVWNFDQKFAKKGFKTWVSSDKNFTKKLNFCKVFEKEKFLRSYFSFLTPGDKFKTYINGFYSVKDFEDSRYDPEISPKIFFGQTINCKVRQEDFEFGQDILGSVFVETLEGKTFESEKIIVKDNWTELKFEIPKVDDDHVYKVGIIYYLDDSKESLKKRFIKMDISEFEITGAPYINLDLKKSKEEYWTRFHKNILGFTTYRHGWEIEKEGIVNKNKEIFNETYFGQNFRNDFTYQINFLAKENANFGLSIFVEGIFEKISFNFKDDKVFITENYDYQNKKIISEGACQIKIGKNKCSIEVRQNKINLFVNEVQIVSNQVFDDTIFKGVGQFSMFENTNDKVVFEKVMVK</sequence>
<dbReference type="Pfam" id="PF03747">
    <property type="entry name" value="ADP_ribosyl_GH"/>
    <property type="match status" value="1"/>
</dbReference>
<gene>
    <name evidence="2" type="ORF">SCHIN_v1c10770</name>
</gene>
<evidence type="ECO:0000313" key="2">
    <source>
        <dbReference type="EMBL" id="QEH62270.1"/>
    </source>
</evidence>
<dbReference type="EMBL" id="CP043026">
    <property type="protein sequence ID" value="QEH62270.1"/>
    <property type="molecule type" value="Genomic_DNA"/>
</dbReference>
<evidence type="ECO:0000313" key="3">
    <source>
        <dbReference type="Proteomes" id="UP000323144"/>
    </source>
</evidence>
<dbReference type="Gene3D" id="2.60.120.560">
    <property type="entry name" value="Exo-inulinase, domain 1"/>
    <property type="match status" value="1"/>
</dbReference>
<dbReference type="InterPro" id="IPR036705">
    <property type="entry name" value="Ribosyl_crysJ1_sf"/>
</dbReference>